<gene>
    <name evidence="3" type="ORF">CI1B_05460</name>
</gene>
<dbReference type="InterPro" id="IPR038765">
    <property type="entry name" value="Papain-like_cys_pep_sf"/>
</dbReference>
<feature type="region of interest" description="Disordered" evidence="1">
    <location>
        <begin position="288"/>
        <end position="307"/>
    </location>
</feature>
<reference evidence="3" key="1">
    <citation type="submission" date="2019-02" db="EMBL/GenBank/DDBJ databases">
        <authorList>
            <person name="Pothier F.J."/>
        </authorList>
    </citation>
    <scope>NUCLEOTIDE SEQUENCE</scope>
    <source>
        <strain evidence="3">CI-1B</strain>
    </source>
</reference>
<evidence type="ECO:0000313" key="3">
    <source>
        <dbReference type="EMBL" id="VIO65444.1"/>
    </source>
</evidence>
<proteinExistence type="predicted"/>
<dbReference type="SUPFAM" id="SSF53474">
    <property type="entry name" value="alpha/beta-Hydrolases"/>
    <property type="match status" value="1"/>
</dbReference>
<protein>
    <recommendedName>
        <fullName evidence="2">Peptidase C1A papain C-terminal domain-containing protein</fullName>
    </recommendedName>
</protein>
<dbReference type="CDD" id="cd02619">
    <property type="entry name" value="Peptidase_C1"/>
    <property type="match status" value="1"/>
</dbReference>
<organism evidence="3 4">
    <name type="scientific">Bradyrhizobium ivorense</name>
    <dbReference type="NCBI Taxonomy" id="2511166"/>
    <lineage>
        <taxon>Bacteria</taxon>
        <taxon>Pseudomonadati</taxon>
        <taxon>Pseudomonadota</taxon>
        <taxon>Alphaproteobacteria</taxon>
        <taxon>Hyphomicrobiales</taxon>
        <taxon>Nitrobacteraceae</taxon>
        <taxon>Bradyrhizobium</taxon>
    </lineage>
</organism>
<dbReference type="RefSeq" id="WP_139857288.1">
    <property type="nucleotide sequence ID" value="NZ_CAADFC020000004.1"/>
</dbReference>
<dbReference type="AlphaFoldDB" id="A0A508SV52"/>
<keyword evidence="4" id="KW-1185">Reference proteome</keyword>
<sequence length="712" mass="78407">MPTKTLFNGTRTFDARPDRIDFRDLPYRARLVSLPMKYPSDQLIEEWFPIYRASDMVLDQGDEGSCTGFGLAGVVNYLRWELANTTAIERGEKPAPKADGRVSARMLYQNARLYDEWKGEDYEGSSCRGAMKGFHKHGVCAEQYWPYLEKRNKPGLPREGWDASAPQTPLGAYFRIDGKSIVDMQSAIYETHAIYVSADVHDGWVRVGNNRKSIDDALIGPPNKPNDVGGHAFAMVGYTSRGFIVQNSWGPDWGFHGFAVLPYEDWTRHGTDAWALALGAPMEVSFPPVKPKKGAKPQTASPFRSPKMRTDLSLDERMRARSMQRDDVAKDTSAVSPWINGEEAHRTIFIGHNGRAERELVAANSGDDAVVSVVRECVATAADRGYSHVAIYAHGGLNSRSEGLDRARVLGPWLEANDIMPIFVVWQTGFFESAADILKGAVEKIGVPAGADKGWLRSKIDEIKDRAFEVFARDAGVKAIWENMKNRADGASRSGGGLMTAATELRSAIGALSKAQRPEIHLVGHSAGAIMQGHFLSAMKARSLQASSVHLWAPACTVEFATAKYGQAFANKVADPTTTFIDVLSDDNELTDPCVPVLYSKSLLYLVSRALEPDHKTPILGLQKVWPKWSAGADFMPGYQKILADWQADSEGVVLQSVTETEVPVNDEPDKDETIDAGHGSFDNNLEVVNRAIKLITGKKTLRMPVTDLRGF</sequence>
<evidence type="ECO:0000256" key="1">
    <source>
        <dbReference type="SAM" id="MobiDB-lite"/>
    </source>
</evidence>
<dbReference type="GO" id="GO:0008234">
    <property type="term" value="F:cysteine-type peptidase activity"/>
    <property type="evidence" value="ECO:0007669"/>
    <property type="project" value="InterPro"/>
</dbReference>
<dbReference type="EMBL" id="CAADFC020000004">
    <property type="protein sequence ID" value="VIO65444.1"/>
    <property type="molecule type" value="Genomic_DNA"/>
</dbReference>
<evidence type="ECO:0000313" key="4">
    <source>
        <dbReference type="Proteomes" id="UP000328092"/>
    </source>
</evidence>
<dbReference type="InterPro" id="IPR000668">
    <property type="entry name" value="Peptidase_C1A_C"/>
</dbReference>
<accession>A0A508SV52</accession>
<dbReference type="GO" id="GO:0006508">
    <property type="term" value="P:proteolysis"/>
    <property type="evidence" value="ECO:0007669"/>
    <property type="project" value="InterPro"/>
</dbReference>
<dbReference type="Pfam" id="PF00112">
    <property type="entry name" value="Peptidase_C1"/>
    <property type="match status" value="1"/>
</dbReference>
<dbReference type="Proteomes" id="UP000328092">
    <property type="component" value="Unassembled WGS sequence"/>
</dbReference>
<dbReference type="InterPro" id="IPR029058">
    <property type="entry name" value="AB_hydrolase_fold"/>
</dbReference>
<dbReference type="Gene3D" id="3.90.70.10">
    <property type="entry name" value="Cysteine proteinases"/>
    <property type="match status" value="1"/>
</dbReference>
<evidence type="ECO:0000259" key="2">
    <source>
        <dbReference type="Pfam" id="PF00112"/>
    </source>
</evidence>
<feature type="domain" description="Peptidase C1A papain C-terminal" evidence="2">
    <location>
        <begin position="121"/>
        <end position="260"/>
    </location>
</feature>
<name>A0A508SV52_9BRAD</name>
<comment type="caution">
    <text evidence="3">The sequence shown here is derived from an EMBL/GenBank/DDBJ whole genome shotgun (WGS) entry which is preliminary data.</text>
</comment>
<dbReference type="OrthoDB" id="5318987at2"/>
<dbReference type="SUPFAM" id="SSF54001">
    <property type="entry name" value="Cysteine proteinases"/>
    <property type="match status" value="1"/>
</dbReference>